<dbReference type="SUPFAM" id="SSF49354">
    <property type="entry name" value="PapD-like"/>
    <property type="match status" value="1"/>
</dbReference>
<dbReference type="PROSITE" id="PS50202">
    <property type="entry name" value="MSP"/>
    <property type="match status" value="1"/>
</dbReference>
<dbReference type="Proteomes" id="UP000271162">
    <property type="component" value="Unassembled WGS sequence"/>
</dbReference>
<keyword evidence="1" id="KW-0206">Cytoskeleton</keyword>
<feature type="compositionally biased region" description="Basic and acidic residues" evidence="2">
    <location>
        <begin position="96"/>
        <end position="134"/>
    </location>
</feature>
<dbReference type="PANTHER" id="PTHR22947">
    <property type="entry name" value="MAJOR SPERM PROTEIN"/>
    <property type="match status" value="1"/>
</dbReference>
<name>A0A0N4Y6I3_NIPBR</name>
<protein>
    <recommendedName>
        <fullName evidence="1">Major sperm protein</fullName>
    </recommendedName>
</protein>
<reference evidence="6" key="1">
    <citation type="submission" date="2017-02" db="UniProtKB">
        <authorList>
            <consortium name="WormBaseParasite"/>
        </authorList>
    </citation>
    <scope>IDENTIFICATION</scope>
</reference>
<feature type="domain" description="MSP" evidence="3">
    <location>
        <begin position="161"/>
        <end position="267"/>
    </location>
</feature>
<reference evidence="4 5" key="2">
    <citation type="submission" date="2018-11" db="EMBL/GenBank/DDBJ databases">
        <authorList>
            <consortium name="Pathogen Informatics"/>
        </authorList>
    </citation>
    <scope>NUCLEOTIDE SEQUENCE [LARGE SCALE GENOMIC DNA]</scope>
</reference>
<dbReference type="Pfam" id="PF00635">
    <property type="entry name" value="Motile_Sperm"/>
    <property type="match status" value="1"/>
</dbReference>
<dbReference type="PANTHER" id="PTHR22947:SF7">
    <property type="entry name" value="MSP DOMAIN-CONTAINING PROTEIN-RELATED"/>
    <property type="match status" value="1"/>
</dbReference>
<comment type="function">
    <text evidence="1">Central component in molecular interactions underlying sperm crawling. Forms an extensive filament system that extends from sperm villipoda, along the leading edge of the pseudopod.</text>
</comment>
<evidence type="ECO:0000313" key="5">
    <source>
        <dbReference type="Proteomes" id="UP000271162"/>
    </source>
</evidence>
<organism evidence="6">
    <name type="scientific">Nippostrongylus brasiliensis</name>
    <name type="common">Rat hookworm</name>
    <dbReference type="NCBI Taxonomy" id="27835"/>
    <lineage>
        <taxon>Eukaryota</taxon>
        <taxon>Metazoa</taxon>
        <taxon>Ecdysozoa</taxon>
        <taxon>Nematoda</taxon>
        <taxon>Chromadorea</taxon>
        <taxon>Rhabditida</taxon>
        <taxon>Rhabditina</taxon>
        <taxon>Rhabditomorpha</taxon>
        <taxon>Strongyloidea</taxon>
        <taxon>Heligmosomidae</taxon>
        <taxon>Nippostrongylus</taxon>
    </lineage>
</organism>
<dbReference type="Gene3D" id="2.60.40.10">
    <property type="entry name" value="Immunoglobulins"/>
    <property type="match status" value="1"/>
</dbReference>
<evidence type="ECO:0000313" key="4">
    <source>
        <dbReference type="EMBL" id="VDL75283.1"/>
    </source>
</evidence>
<keyword evidence="5" id="KW-1185">Reference proteome</keyword>
<evidence type="ECO:0000256" key="1">
    <source>
        <dbReference type="RuleBase" id="RU003425"/>
    </source>
</evidence>
<dbReference type="InterPro" id="IPR000535">
    <property type="entry name" value="MSP_dom"/>
</dbReference>
<dbReference type="AlphaFoldDB" id="A0A0N4Y6I3"/>
<dbReference type="OMA" id="ATHEPKE"/>
<dbReference type="EMBL" id="UYSL01020580">
    <property type="protein sequence ID" value="VDL75283.1"/>
    <property type="molecule type" value="Genomic_DNA"/>
</dbReference>
<evidence type="ECO:0000259" key="3">
    <source>
        <dbReference type="PROSITE" id="PS50202"/>
    </source>
</evidence>
<proteinExistence type="predicted"/>
<dbReference type="InterPro" id="IPR008962">
    <property type="entry name" value="PapD-like_sf"/>
</dbReference>
<feature type="compositionally biased region" description="Basic and acidic residues" evidence="2">
    <location>
        <begin position="1"/>
        <end position="83"/>
    </location>
</feature>
<sequence length="267" mass="29725">MSDATHEPKEDKKSQEKLDPAKGDQKVPEEPKVEKQEPPKEDVKSKSEEKKEEKKKEELKPKVIKRNEKEERIAQGKEVRNKGDYPTFNDVESDWDSDKDKKDKKGEKGEKGEKDEKKNEKKAEENKEDKEKKPTSLQKTQSLSKNDAAAAPAKPTAKPATLSVEPTQAKVAASGGVWKHQLTNPSNKRFMFKVRCSNNNQYRVHPVFGFVDASATTGIEVTRLKGSPQEDKLVVQYAPAPANATDAQTAFAEQTPAGNLTILLSAS</sequence>
<accession>A0A0N4Y6I3</accession>
<keyword evidence="1" id="KW-0963">Cytoplasm</keyword>
<feature type="region of interest" description="Disordered" evidence="2">
    <location>
        <begin position="1"/>
        <end position="167"/>
    </location>
</feature>
<feature type="compositionally biased region" description="Polar residues" evidence="2">
    <location>
        <begin position="135"/>
        <end position="145"/>
    </location>
</feature>
<dbReference type="InterPro" id="IPR013783">
    <property type="entry name" value="Ig-like_fold"/>
</dbReference>
<evidence type="ECO:0000256" key="2">
    <source>
        <dbReference type="SAM" id="MobiDB-lite"/>
    </source>
</evidence>
<evidence type="ECO:0000313" key="6">
    <source>
        <dbReference type="WBParaSite" id="NBR_0001169301-mRNA-1"/>
    </source>
</evidence>
<gene>
    <name evidence="4" type="ORF">NBR_LOCUS11694</name>
</gene>
<dbReference type="WBParaSite" id="NBR_0001169301-mRNA-1">
    <property type="protein sequence ID" value="NBR_0001169301-mRNA-1"/>
    <property type="gene ID" value="NBR_0001169301"/>
</dbReference>
<dbReference type="InterPro" id="IPR051774">
    <property type="entry name" value="Sperm-specific_class_P"/>
</dbReference>
<feature type="compositionally biased region" description="Low complexity" evidence="2">
    <location>
        <begin position="148"/>
        <end position="161"/>
    </location>
</feature>